<feature type="domain" description="Alpha/beta hydrolase fold-3" evidence="3">
    <location>
        <begin position="167"/>
        <end position="375"/>
    </location>
</feature>
<dbReference type="InterPro" id="IPR029058">
    <property type="entry name" value="AB_hydrolase_fold"/>
</dbReference>
<accession>A0AAD4D1W1</accession>
<keyword evidence="1" id="KW-0378">Hydrolase</keyword>
<dbReference type="PANTHER" id="PTHR48081:SF8">
    <property type="entry name" value="ALPHA_BETA HYDROLASE FOLD-3 DOMAIN-CONTAINING PROTEIN-RELATED"/>
    <property type="match status" value="1"/>
</dbReference>
<proteinExistence type="predicted"/>
<sequence>MTTETSSSFDSPQRFQPKTRPLPNALAWPRAVFKGLIGLAKYTILYLTNKTPPTVNYAQGAAIAFSHLSAEGLTLVQLRTLFGWAIQSTHSNTGLGTPEQKAQWAKHIKNDSWVAFWVPFQDQTHKVTEGDKARTSNDIKQENINSAKAKTDFVSQSRVGEGCDLVVVYMHGGGFVQGYALQSLDQFKNIMRKTHQDYGVKVGYFSVEYRLAPEVPFPGGLEDCVNAYKALVTEYNVDPKRIVFGGDSAGGNLCYSLALKIRDELDSRFLPAAIYSSSPYFPWTGKLEYTIFDTIHIDLGDCFVDAYTQQRPEALASPYYTPFNASTLAGLPPTLIFWGGVEVLSTSIEHFVDKARRDGVKVETMAKPGKSHCWFMIDPTSTVEDREECIAIIAAFLAKLHSA</sequence>
<dbReference type="PANTHER" id="PTHR48081">
    <property type="entry name" value="AB HYDROLASE SUPERFAMILY PROTEIN C4A8.06C"/>
    <property type="match status" value="1"/>
</dbReference>
<dbReference type="InterPro" id="IPR013094">
    <property type="entry name" value="AB_hydrolase_3"/>
</dbReference>
<dbReference type="Gene3D" id="3.40.50.1820">
    <property type="entry name" value="alpha/beta hydrolase"/>
    <property type="match status" value="1"/>
</dbReference>
<dbReference type="InterPro" id="IPR050300">
    <property type="entry name" value="GDXG_lipolytic_enzyme"/>
</dbReference>
<dbReference type="EMBL" id="JAAAIL010002726">
    <property type="protein sequence ID" value="KAG0254982.1"/>
    <property type="molecule type" value="Genomic_DNA"/>
</dbReference>
<reference evidence="4" key="1">
    <citation type="journal article" date="2020" name="Fungal Divers.">
        <title>Resolving the Mortierellaceae phylogeny through synthesis of multi-gene phylogenetics and phylogenomics.</title>
        <authorList>
            <person name="Vandepol N."/>
            <person name="Liber J."/>
            <person name="Desiro A."/>
            <person name="Na H."/>
            <person name="Kennedy M."/>
            <person name="Barry K."/>
            <person name="Grigoriev I.V."/>
            <person name="Miller A.N."/>
            <person name="O'Donnell K."/>
            <person name="Stajich J.E."/>
            <person name="Bonito G."/>
        </authorList>
    </citation>
    <scope>NUCLEOTIDE SEQUENCE</scope>
    <source>
        <strain evidence="4">NRRL 28262</strain>
    </source>
</reference>
<dbReference type="AlphaFoldDB" id="A0AAD4D1W1"/>
<dbReference type="Proteomes" id="UP001194580">
    <property type="component" value="Unassembled WGS sequence"/>
</dbReference>
<dbReference type="SUPFAM" id="SSF53474">
    <property type="entry name" value="alpha/beta-Hydrolases"/>
    <property type="match status" value="1"/>
</dbReference>
<comment type="caution">
    <text evidence="4">The sequence shown here is derived from an EMBL/GenBank/DDBJ whole genome shotgun (WGS) entry which is preliminary data.</text>
</comment>
<name>A0AAD4D1W1_9FUNG</name>
<organism evidence="4 5">
    <name type="scientific">Linnemannia exigua</name>
    <dbReference type="NCBI Taxonomy" id="604196"/>
    <lineage>
        <taxon>Eukaryota</taxon>
        <taxon>Fungi</taxon>
        <taxon>Fungi incertae sedis</taxon>
        <taxon>Mucoromycota</taxon>
        <taxon>Mortierellomycotina</taxon>
        <taxon>Mortierellomycetes</taxon>
        <taxon>Mortierellales</taxon>
        <taxon>Mortierellaceae</taxon>
        <taxon>Linnemannia</taxon>
    </lineage>
</organism>
<evidence type="ECO:0000256" key="1">
    <source>
        <dbReference type="ARBA" id="ARBA00022801"/>
    </source>
</evidence>
<dbReference type="GO" id="GO:0016787">
    <property type="term" value="F:hydrolase activity"/>
    <property type="evidence" value="ECO:0007669"/>
    <property type="project" value="UniProtKB-KW"/>
</dbReference>
<feature type="compositionally biased region" description="Polar residues" evidence="2">
    <location>
        <begin position="1"/>
        <end position="16"/>
    </location>
</feature>
<evidence type="ECO:0000313" key="5">
    <source>
        <dbReference type="Proteomes" id="UP001194580"/>
    </source>
</evidence>
<keyword evidence="5" id="KW-1185">Reference proteome</keyword>
<gene>
    <name evidence="4" type="ORF">BGZ95_005891</name>
</gene>
<feature type="region of interest" description="Disordered" evidence="2">
    <location>
        <begin position="1"/>
        <end position="21"/>
    </location>
</feature>
<protein>
    <recommendedName>
        <fullName evidence="3">Alpha/beta hydrolase fold-3 domain-containing protein</fullName>
    </recommendedName>
</protein>
<evidence type="ECO:0000256" key="2">
    <source>
        <dbReference type="SAM" id="MobiDB-lite"/>
    </source>
</evidence>
<dbReference type="Pfam" id="PF07859">
    <property type="entry name" value="Abhydrolase_3"/>
    <property type="match status" value="1"/>
</dbReference>
<evidence type="ECO:0000313" key="4">
    <source>
        <dbReference type="EMBL" id="KAG0254982.1"/>
    </source>
</evidence>
<evidence type="ECO:0000259" key="3">
    <source>
        <dbReference type="Pfam" id="PF07859"/>
    </source>
</evidence>